<evidence type="ECO:0000313" key="2">
    <source>
        <dbReference type="EMBL" id="JAH80925.1"/>
    </source>
</evidence>
<feature type="region of interest" description="Disordered" evidence="1">
    <location>
        <begin position="1"/>
        <end position="21"/>
    </location>
</feature>
<organism evidence="2">
    <name type="scientific">Anguilla anguilla</name>
    <name type="common">European freshwater eel</name>
    <name type="synonym">Muraena anguilla</name>
    <dbReference type="NCBI Taxonomy" id="7936"/>
    <lineage>
        <taxon>Eukaryota</taxon>
        <taxon>Metazoa</taxon>
        <taxon>Chordata</taxon>
        <taxon>Craniata</taxon>
        <taxon>Vertebrata</taxon>
        <taxon>Euteleostomi</taxon>
        <taxon>Actinopterygii</taxon>
        <taxon>Neopterygii</taxon>
        <taxon>Teleostei</taxon>
        <taxon>Anguilliformes</taxon>
        <taxon>Anguillidae</taxon>
        <taxon>Anguilla</taxon>
    </lineage>
</organism>
<dbReference type="EMBL" id="GBXM01027652">
    <property type="protein sequence ID" value="JAH80925.1"/>
    <property type="molecule type" value="Transcribed_RNA"/>
</dbReference>
<accession>A0A0E9VUC9</accession>
<reference evidence="2" key="1">
    <citation type="submission" date="2014-11" db="EMBL/GenBank/DDBJ databases">
        <authorList>
            <person name="Amaro Gonzalez C."/>
        </authorList>
    </citation>
    <scope>NUCLEOTIDE SEQUENCE</scope>
</reference>
<protein>
    <submittedName>
        <fullName evidence="2">Uncharacterized protein</fullName>
    </submittedName>
</protein>
<sequence length="21" mass="2328">MEAGKESQISQSGCTPSFKRR</sequence>
<reference evidence="2" key="2">
    <citation type="journal article" date="2015" name="Fish Shellfish Immunol.">
        <title>Early steps in the European eel (Anguilla anguilla)-Vibrio vulnificus interaction in the gills: Role of the RtxA13 toxin.</title>
        <authorList>
            <person name="Callol A."/>
            <person name="Pajuelo D."/>
            <person name="Ebbesson L."/>
            <person name="Teles M."/>
            <person name="MacKenzie S."/>
            <person name="Amaro C."/>
        </authorList>
    </citation>
    <scope>NUCLEOTIDE SEQUENCE</scope>
</reference>
<proteinExistence type="predicted"/>
<name>A0A0E9VUC9_ANGAN</name>
<evidence type="ECO:0000256" key="1">
    <source>
        <dbReference type="SAM" id="MobiDB-lite"/>
    </source>
</evidence>
<dbReference type="AlphaFoldDB" id="A0A0E9VUC9"/>